<dbReference type="PANTHER" id="PTHR48438">
    <property type="entry name" value="ALPHA-(1,3)-FUCOSYLTRANSFERASE C-RELATED"/>
    <property type="match status" value="1"/>
</dbReference>
<comment type="subcellular location">
    <subcellularLocation>
        <location evidence="1">Golgi apparatus membrane</location>
        <topology evidence="1">Single-pass type II membrane protein</topology>
    </subcellularLocation>
    <subcellularLocation>
        <location evidence="7">Golgi apparatus</location>
        <location evidence="7">Golgi stack membrane</location>
        <topology evidence="7">Single-pass type II membrane protein</topology>
    </subcellularLocation>
</comment>
<comment type="similarity">
    <text evidence="3 7">Belongs to the glycosyltransferase 10 family.</text>
</comment>
<keyword evidence="7" id="KW-0812">Transmembrane</keyword>
<dbReference type="GO" id="GO:0032580">
    <property type="term" value="C:Golgi cisterna membrane"/>
    <property type="evidence" value="ECO:0007669"/>
    <property type="project" value="UniProtKB-SubCell"/>
</dbReference>
<evidence type="ECO:0000256" key="1">
    <source>
        <dbReference type="ARBA" id="ARBA00004323"/>
    </source>
</evidence>
<proteinExistence type="inferred from homology"/>
<feature type="domain" description="Fucosyltransferase C-terminal" evidence="8">
    <location>
        <begin position="1"/>
        <end position="86"/>
    </location>
</feature>
<sequence>IVLRARDYLMLLPNGSFVAADHFPSIYHLAMHLHELASNISEYERFFEWAKEYQYTSISNDYKFCELCEKLHVDNITKTYADIQEWWQGNSSNTRCITIASPWNLKHIREIVCILILVIVALHLTLRYKSYANFVRRTKRYLTRAVSEMII</sequence>
<dbReference type="Gene3D" id="3.40.50.11660">
    <property type="entry name" value="Glycosyl transferase family 10, C-terminal domain"/>
    <property type="match status" value="1"/>
</dbReference>
<dbReference type="Proteomes" id="UP000887569">
    <property type="component" value="Unplaced"/>
</dbReference>
<evidence type="ECO:0000256" key="4">
    <source>
        <dbReference type="ARBA" id="ARBA00022676"/>
    </source>
</evidence>
<dbReference type="InterPro" id="IPR038577">
    <property type="entry name" value="GT10-like_C_sf"/>
</dbReference>
<name>A0A915C6P1_PARUN</name>
<evidence type="ECO:0000256" key="6">
    <source>
        <dbReference type="ARBA" id="ARBA00023034"/>
    </source>
</evidence>
<dbReference type="EC" id="2.4.1.-" evidence="7"/>
<dbReference type="Pfam" id="PF00852">
    <property type="entry name" value="Glyco_transf_10"/>
    <property type="match status" value="1"/>
</dbReference>
<dbReference type="SUPFAM" id="SSF53756">
    <property type="entry name" value="UDP-Glycosyltransferase/glycogen phosphorylase"/>
    <property type="match status" value="1"/>
</dbReference>
<reference evidence="10" key="1">
    <citation type="submission" date="2022-11" db="UniProtKB">
        <authorList>
            <consortium name="WormBaseParasite"/>
        </authorList>
    </citation>
    <scope>IDENTIFICATION</scope>
</reference>
<dbReference type="GO" id="GO:0000139">
    <property type="term" value="C:Golgi membrane"/>
    <property type="evidence" value="ECO:0007669"/>
    <property type="project" value="UniProtKB-SubCell"/>
</dbReference>
<keyword evidence="4 7" id="KW-0328">Glycosyltransferase</keyword>
<keyword evidence="6 7" id="KW-0333">Golgi apparatus</keyword>
<evidence type="ECO:0000256" key="7">
    <source>
        <dbReference type="RuleBase" id="RU003832"/>
    </source>
</evidence>
<keyword evidence="5 7" id="KW-0808">Transferase</keyword>
<keyword evidence="9" id="KW-1185">Reference proteome</keyword>
<evidence type="ECO:0000313" key="10">
    <source>
        <dbReference type="WBParaSite" id="PgR090_g004_t01"/>
    </source>
</evidence>
<evidence type="ECO:0000256" key="5">
    <source>
        <dbReference type="ARBA" id="ARBA00022679"/>
    </source>
</evidence>
<evidence type="ECO:0000256" key="3">
    <source>
        <dbReference type="ARBA" id="ARBA00008919"/>
    </source>
</evidence>
<accession>A0A915C6P1</accession>
<dbReference type="PANTHER" id="PTHR48438:SF1">
    <property type="entry name" value="ALPHA-(1,3)-FUCOSYLTRANSFERASE C-RELATED"/>
    <property type="match status" value="1"/>
</dbReference>
<evidence type="ECO:0000259" key="8">
    <source>
        <dbReference type="Pfam" id="PF00852"/>
    </source>
</evidence>
<evidence type="ECO:0000313" key="9">
    <source>
        <dbReference type="Proteomes" id="UP000887569"/>
    </source>
</evidence>
<dbReference type="AlphaFoldDB" id="A0A915C6P1"/>
<comment type="pathway">
    <text evidence="2">Protein modification; protein glycosylation.</text>
</comment>
<organism evidence="9 10">
    <name type="scientific">Parascaris univalens</name>
    <name type="common">Nematode worm</name>
    <dbReference type="NCBI Taxonomy" id="6257"/>
    <lineage>
        <taxon>Eukaryota</taxon>
        <taxon>Metazoa</taxon>
        <taxon>Ecdysozoa</taxon>
        <taxon>Nematoda</taxon>
        <taxon>Chromadorea</taxon>
        <taxon>Rhabditida</taxon>
        <taxon>Spirurina</taxon>
        <taxon>Ascaridomorpha</taxon>
        <taxon>Ascaridoidea</taxon>
        <taxon>Ascarididae</taxon>
        <taxon>Parascaris</taxon>
    </lineage>
</organism>
<keyword evidence="7" id="KW-0472">Membrane</keyword>
<dbReference type="InterPro" id="IPR055270">
    <property type="entry name" value="Glyco_tran_10_C"/>
</dbReference>
<evidence type="ECO:0000256" key="2">
    <source>
        <dbReference type="ARBA" id="ARBA00004922"/>
    </source>
</evidence>
<dbReference type="GO" id="GO:0008417">
    <property type="term" value="F:fucosyltransferase activity"/>
    <property type="evidence" value="ECO:0007669"/>
    <property type="project" value="InterPro"/>
</dbReference>
<dbReference type="InterPro" id="IPR001503">
    <property type="entry name" value="Glyco_trans_10"/>
</dbReference>
<dbReference type="WBParaSite" id="PgR090_g004_t01">
    <property type="protein sequence ID" value="PgR090_g004_t01"/>
    <property type="gene ID" value="PgR090_g004"/>
</dbReference>
<protein>
    <recommendedName>
        <fullName evidence="7">Fucosyltransferase</fullName>
        <ecNumber evidence="7">2.4.1.-</ecNumber>
    </recommendedName>
</protein>